<dbReference type="Proteomes" id="UP001066276">
    <property type="component" value="Chromosome 11"/>
</dbReference>
<dbReference type="InterPro" id="IPR004244">
    <property type="entry name" value="Transposase_22"/>
</dbReference>
<feature type="compositionally biased region" description="Polar residues" evidence="2">
    <location>
        <begin position="344"/>
        <end position="356"/>
    </location>
</feature>
<feature type="coiled-coil region" evidence="1">
    <location>
        <begin position="95"/>
        <end position="122"/>
    </location>
</feature>
<dbReference type="EMBL" id="JANPWB010000015">
    <property type="protein sequence ID" value="KAJ1091371.1"/>
    <property type="molecule type" value="Genomic_DNA"/>
</dbReference>
<protein>
    <submittedName>
        <fullName evidence="3">Uncharacterized protein</fullName>
    </submittedName>
</protein>
<evidence type="ECO:0000256" key="1">
    <source>
        <dbReference type="SAM" id="Coils"/>
    </source>
</evidence>
<dbReference type="Gene3D" id="3.30.70.1820">
    <property type="entry name" value="L1 transposable element, RRM domain"/>
    <property type="match status" value="1"/>
</dbReference>
<feature type="region of interest" description="Disordered" evidence="2">
    <location>
        <begin position="344"/>
        <end position="373"/>
    </location>
</feature>
<name>A0AAV7LI89_PLEWA</name>
<keyword evidence="1" id="KW-0175">Coiled coil</keyword>
<feature type="region of interest" description="Disordered" evidence="2">
    <location>
        <begin position="291"/>
        <end position="319"/>
    </location>
</feature>
<comment type="caution">
    <text evidence="3">The sequence shown here is derived from an EMBL/GenBank/DDBJ whole genome shotgun (WGS) entry which is preliminary data.</text>
</comment>
<keyword evidence="4" id="KW-1185">Reference proteome</keyword>
<organism evidence="3 4">
    <name type="scientific">Pleurodeles waltl</name>
    <name type="common">Iberian ribbed newt</name>
    <dbReference type="NCBI Taxonomy" id="8319"/>
    <lineage>
        <taxon>Eukaryota</taxon>
        <taxon>Metazoa</taxon>
        <taxon>Chordata</taxon>
        <taxon>Craniata</taxon>
        <taxon>Vertebrata</taxon>
        <taxon>Euteleostomi</taxon>
        <taxon>Amphibia</taxon>
        <taxon>Batrachia</taxon>
        <taxon>Caudata</taxon>
        <taxon>Salamandroidea</taxon>
        <taxon>Salamandridae</taxon>
        <taxon>Pleurodelinae</taxon>
        <taxon>Pleurodeles</taxon>
    </lineage>
</organism>
<gene>
    <name evidence="3" type="ORF">NDU88_004498</name>
</gene>
<dbReference type="AlphaFoldDB" id="A0AAV7LI89"/>
<proteinExistence type="predicted"/>
<reference evidence="3" key="1">
    <citation type="journal article" date="2022" name="bioRxiv">
        <title>Sequencing and chromosome-scale assembly of the giantPleurodeles waltlgenome.</title>
        <authorList>
            <person name="Brown T."/>
            <person name="Elewa A."/>
            <person name="Iarovenko S."/>
            <person name="Subramanian E."/>
            <person name="Araus A.J."/>
            <person name="Petzold A."/>
            <person name="Susuki M."/>
            <person name="Suzuki K.-i.T."/>
            <person name="Hayashi T."/>
            <person name="Toyoda A."/>
            <person name="Oliveira C."/>
            <person name="Osipova E."/>
            <person name="Leigh N.D."/>
            <person name="Simon A."/>
            <person name="Yun M.H."/>
        </authorList>
    </citation>
    <scope>NUCLEOTIDE SEQUENCE</scope>
    <source>
        <strain evidence="3">20211129_DDA</strain>
        <tissue evidence="3">Liver</tissue>
    </source>
</reference>
<dbReference type="PANTHER" id="PTHR11505">
    <property type="entry name" value="L1 TRANSPOSABLE ELEMENT-RELATED"/>
    <property type="match status" value="1"/>
</dbReference>
<evidence type="ECO:0000313" key="4">
    <source>
        <dbReference type="Proteomes" id="UP001066276"/>
    </source>
</evidence>
<evidence type="ECO:0000313" key="3">
    <source>
        <dbReference type="EMBL" id="KAJ1091371.1"/>
    </source>
</evidence>
<sequence length="373" mass="41580">MMGKPKASRAPGPKLDLPLKEGGVLETLAQLDAILKSHSAQFDKVLQAVLDTKTSLETRIDTIATDVTLLWADHHKLADRVEETESSLAAVCPTVQDLHSQLKQMQLDLTTLLNRAEDAEGRSRRNNIRLVGFPEQVESPNTELFVEQWLIDHVLDGKPPKASVERAHRVPGRTPHPGAPPRPIIAQLLNFRNGDLILQHSRSHGPWQYENAAISAYPDFTAEVQAKRNSFTKVKQRLRNLNYKYALLVPAKLRVIDGEATRLFQSPEDAWTWLHAKGLVHSASDTLEDTTWLTPHSKRRKQKSSKAGPSRAQAVTEQEKAIQETAHFSHNSFLALSDKFQFPSDSDTGAKSPSKTSGDERAPLMTPRMADDL</sequence>
<evidence type="ECO:0000256" key="2">
    <source>
        <dbReference type="SAM" id="MobiDB-lite"/>
    </source>
</evidence>
<accession>A0AAV7LI89</accession>